<dbReference type="OrthoDB" id="6028394at2"/>
<reference evidence="3 4" key="1">
    <citation type="submission" date="2018-03" db="EMBL/GenBank/DDBJ databases">
        <title>Genomic Encyclopedia of Archaeal and Bacterial Type Strains, Phase II (KMG-II): from individual species to whole genera.</title>
        <authorList>
            <person name="Goeker M."/>
        </authorList>
    </citation>
    <scope>NUCLEOTIDE SEQUENCE [LARGE SCALE GENOMIC DNA]</scope>
    <source>
        <strain evidence="3 4">DSM 43146</strain>
    </source>
</reference>
<dbReference type="Proteomes" id="UP000239415">
    <property type="component" value="Unassembled WGS sequence"/>
</dbReference>
<keyword evidence="4" id="KW-1185">Reference proteome</keyword>
<protein>
    <recommendedName>
        <fullName evidence="2">DUF6985 domain-containing protein</fullName>
    </recommendedName>
</protein>
<organism evidence="3 4">
    <name type="scientific">Actinoplanes italicus</name>
    <dbReference type="NCBI Taxonomy" id="113567"/>
    <lineage>
        <taxon>Bacteria</taxon>
        <taxon>Bacillati</taxon>
        <taxon>Actinomycetota</taxon>
        <taxon>Actinomycetes</taxon>
        <taxon>Micromonosporales</taxon>
        <taxon>Micromonosporaceae</taxon>
        <taxon>Actinoplanes</taxon>
    </lineage>
</organism>
<evidence type="ECO:0000256" key="1">
    <source>
        <dbReference type="SAM" id="MobiDB-lite"/>
    </source>
</evidence>
<evidence type="ECO:0000313" key="3">
    <source>
        <dbReference type="EMBL" id="PRX24235.1"/>
    </source>
</evidence>
<dbReference type="EMBL" id="PVMZ01000002">
    <property type="protein sequence ID" value="PRX24235.1"/>
    <property type="molecule type" value="Genomic_DNA"/>
</dbReference>
<dbReference type="RefSeq" id="WP_106315770.1">
    <property type="nucleotide sequence ID" value="NZ_BOMO01000018.1"/>
</dbReference>
<evidence type="ECO:0000313" key="4">
    <source>
        <dbReference type="Proteomes" id="UP000239415"/>
    </source>
</evidence>
<evidence type="ECO:0000259" key="2">
    <source>
        <dbReference type="Pfam" id="PF22481"/>
    </source>
</evidence>
<feature type="region of interest" description="Disordered" evidence="1">
    <location>
        <begin position="1"/>
        <end position="20"/>
    </location>
</feature>
<comment type="caution">
    <text evidence="3">The sequence shown here is derived from an EMBL/GenBank/DDBJ whole genome shotgun (WGS) entry which is preliminary data.</text>
</comment>
<gene>
    <name evidence="3" type="ORF">CLV67_1029</name>
</gene>
<accession>A0A2T0KKS1</accession>
<proteinExistence type="predicted"/>
<dbReference type="AlphaFoldDB" id="A0A2T0KKS1"/>
<sequence>MEIPRLGPLTLDEEGEHSSEPVPVPIFGRSCVFTVADPDGYATEPEAVHRAVAAFLDLDGSALAAAAPDAYEYYRDVTDFFEAEGYPYTRVPDVSRIWEHVTFGPDVRIEREDGRVYLSVECECSWEVEHGLQLVFRDGRAISRIGPYDGHLTNNGTDAIYRS</sequence>
<feature type="domain" description="DUF6985" evidence="2">
    <location>
        <begin position="7"/>
        <end position="152"/>
    </location>
</feature>
<dbReference type="InterPro" id="IPR054254">
    <property type="entry name" value="DUF6985"/>
</dbReference>
<name>A0A2T0KKS1_9ACTN</name>
<dbReference type="Pfam" id="PF22481">
    <property type="entry name" value="DUF6985"/>
    <property type="match status" value="1"/>
</dbReference>